<evidence type="ECO:0000256" key="2">
    <source>
        <dbReference type="SAM" id="MobiDB-lite"/>
    </source>
</evidence>
<comment type="caution">
    <text evidence="4">The sequence shown here is derived from an EMBL/GenBank/DDBJ whole genome shotgun (WGS) entry which is preliminary data.</text>
</comment>
<name>A0AA38NN30_9AGAR</name>
<feature type="chain" id="PRO_5041239433" evidence="3">
    <location>
        <begin position="21"/>
        <end position="285"/>
    </location>
</feature>
<reference evidence="4" key="1">
    <citation type="submission" date="2022-08" db="EMBL/GenBank/DDBJ databases">
        <authorList>
            <consortium name="DOE Joint Genome Institute"/>
            <person name="Min B."/>
            <person name="Riley R."/>
            <person name="Sierra-Patev S."/>
            <person name="Naranjo-Ortiz M."/>
            <person name="Looney B."/>
            <person name="Konkel Z."/>
            <person name="Slot J.C."/>
            <person name="Sakamoto Y."/>
            <person name="Steenwyk J.L."/>
            <person name="Rokas A."/>
            <person name="Carro J."/>
            <person name="Camarero S."/>
            <person name="Ferreira P."/>
            <person name="Molpeceres G."/>
            <person name="Ruiz-Duenas F.J."/>
            <person name="Serrano A."/>
            <person name="Henrissat B."/>
            <person name="Drula E."/>
            <person name="Hughes K.W."/>
            <person name="Mata J.L."/>
            <person name="Ishikawa N.K."/>
            <person name="Vargas-Isla R."/>
            <person name="Ushijima S."/>
            <person name="Smith C.A."/>
            <person name="Ahrendt S."/>
            <person name="Andreopoulos W."/>
            <person name="He G."/>
            <person name="Labutti K."/>
            <person name="Lipzen A."/>
            <person name="Ng V."/>
            <person name="Sandor L."/>
            <person name="Barry K."/>
            <person name="Martinez A.T."/>
            <person name="Xiao Y."/>
            <person name="Gibbons J.G."/>
            <person name="Terashima K."/>
            <person name="Hibbett D.S."/>
            <person name="Grigoriev I.V."/>
        </authorList>
    </citation>
    <scope>NUCLEOTIDE SEQUENCE</scope>
    <source>
        <strain evidence="4">TFB10291</strain>
    </source>
</reference>
<proteinExistence type="predicted"/>
<dbReference type="EMBL" id="MU793281">
    <property type="protein sequence ID" value="KAJ3788028.1"/>
    <property type="molecule type" value="Genomic_DNA"/>
</dbReference>
<accession>A0AA38NN30</accession>
<dbReference type="PANTHER" id="PTHR31836">
    <property type="match status" value="1"/>
</dbReference>
<dbReference type="Proteomes" id="UP001163798">
    <property type="component" value="Unassembled WGS sequence"/>
</dbReference>
<sequence length="285" mass="30204">MFSLTLAAATIALSAISVSARVNPRHRLLPRLTTPSTYDTAILEDYFTYHARYLALGCQYNHGNDFFDACCHPLLQNETLSDLESRCTPDPGVLSSVSSSLEGFTSTSSSWSWSSTVDATSTTDAAQTTQAPAENVAASTTTTWSSSSDTWTSSSDTWTSSTDTWTSSSDTWTSTSSATSPASTSNVFTGGFGTYFYQNGVAGACGTVHSDYDFVLAMDSAIYSSDLCGKSVTITNTDTGASVTAVIADECPTCDNANSIDMSLGAFLTIGALVTGQLNIEWYYD</sequence>
<evidence type="ECO:0000256" key="1">
    <source>
        <dbReference type="ARBA" id="ARBA00022729"/>
    </source>
</evidence>
<evidence type="ECO:0000313" key="4">
    <source>
        <dbReference type="EMBL" id="KAJ3788028.1"/>
    </source>
</evidence>
<dbReference type="Gene3D" id="2.40.40.10">
    <property type="entry name" value="RlpA-like domain"/>
    <property type="match status" value="1"/>
</dbReference>
<dbReference type="InterPro" id="IPR036908">
    <property type="entry name" value="RlpA-like_sf"/>
</dbReference>
<keyword evidence="1 3" id="KW-0732">Signal</keyword>
<gene>
    <name evidence="4" type="ORF">GGU10DRAFT_432638</name>
</gene>
<protein>
    <submittedName>
        <fullName evidence="4">Barwin-like endoglucanase</fullName>
    </submittedName>
</protein>
<dbReference type="SUPFAM" id="SSF50685">
    <property type="entry name" value="Barwin-like endoglucanases"/>
    <property type="match status" value="1"/>
</dbReference>
<keyword evidence="5" id="KW-1185">Reference proteome</keyword>
<evidence type="ECO:0000313" key="5">
    <source>
        <dbReference type="Proteomes" id="UP001163798"/>
    </source>
</evidence>
<dbReference type="CDD" id="cd22191">
    <property type="entry name" value="DPBB_RlpA_EXP_N-like"/>
    <property type="match status" value="1"/>
</dbReference>
<feature type="signal peptide" evidence="3">
    <location>
        <begin position="1"/>
        <end position="20"/>
    </location>
</feature>
<dbReference type="PANTHER" id="PTHR31836:SF24">
    <property type="entry name" value="RLPA-LIKE PROTEIN DOUBLE-PSI BETA-BARREL DOMAIN-CONTAINING PROTEIN"/>
    <property type="match status" value="1"/>
</dbReference>
<dbReference type="AlphaFoldDB" id="A0AA38NN30"/>
<organism evidence="4 5">
    <name type="scientific">Lentinula aff. detonsa</name>
    <dbReference type="NCBI Taxonomy" id="2804958"/>
    <lineage>
        <taxon>Eukaryota</taxon>
        <taxon>Fungi</taxon>
        <taxon>Dikarya</taxon>
        <taxon>Basidiomycota</taxon>
        <taxon>Agaricomycotina</taxon>
        <taxon>Agaricomycetes</taxon>
        <taxon>Agaricomycetidae</taxon>
        <taxon>Agaricales</taxon>
        <taxon>Marasmiineae</taxon>
        <taxon>Omphalotaceae</taxon>
        <taxon>Lentinula</taxon>
    </lineage>
</organism>
<evidence type="ECO:0000256" key="3">
    <source>
        <dbReference type="SAM" id="SignalP"/>
    </source>
</evidence>
<feature type="region of interest" description="Disordered" evidence="2">
    <location>
        <begin position="123"/>
        <end position="183"/>
    </location>
</feature>
<dbReference type="InterPro" id="IPR051477">
    <property type="entry name" value="Expansin_CellWall"/>
</dbReference>